<dbReference type="PATRIC" id="fig|1330330.3.peg.1719"/>
<evidence type="ECO:0000313" key="2">
    <source>
        <dbReference type="Proteomes" id="UP000035159"/>
    </source>
</evidence>
<organism evidence="1 2">
    <name type="scientific">Kosmotoga pacifica</name>
    <dbReference type="NCBI Taxonomy" id="1330330"/>
    <lineage>
        <taxon>Bacteria</taxon>
        <taxon>Thermotogati</taxon>
        <taxon>Thermotogota</taxon>
        <taxon>Thermotogae</taxon>
        <taxon>Kosmotogales</taxon>
        <taxon>Kosmotogaceae</taxon>
        <taxon>Kosmotoga</taxon>
    </lineage>
</organism>
<gene>
    <name evidence="1" type="ORF">IX53_08455</name>
</gene>
<dbReference type="RefSeq" id="WP_047754969.1">
    <property type="nucleotide sequence ID" value="NZ_CAJUHA010000005.1"/>
</dbReference>
<keyword evidence="2" id="KW-1185">Reference proteome</keyword>
<dbReference type="KEGG" id="kpf:IX53_08455"/>
<accession>A0A0G2ZE49</accession>
<evidence type="ECO:0008006" key="3">
    <source>
        <dbReference type="Google" id="ProtNLM"/>
    </source>
</evidence>
<evidence type="ECO:0000313" key="1">
    <source>
        <dbReference type="EMBL" id="AKI97834.1"/>
    </source>
</evidence>
<name>A0A0G2ZE49_9BACT</name>
<dbReference type="AlphaFoldDB" id="A0A0G2ZE49"/>
<dbReference type="EMBL" id="CP011232">
    <property type="protein sequence ID" value="AKI97834.1"/>
    <property type="molecule type" value="Genomic_DNA"/>
</dbReference>
<sequence length="244" mass="28285">MKLHAGGFGLSGLMAIPYIRQYLSEDESPNIVSNGIAGLYAVSFLEFGKARAKEVVLDFLKDFEEPLKIMERSYSGYDKKMSKKREIEYCVKWTTSDHVAEWKDFYWFGKFSDTTHSAIYLELIDLLERKVLLFNGPARKMAQAAVAFPGLFQPFESRYINTTYYTQIPVVFAEDGDTVLLNFRIPREKPLSANQLLTHILELKGVTLAKEILHRKKVKILRMEDRVTWETLEDEDFLVRIFDC</sequence>
<proteinExistence type="predicted"/>
<reference evidence="1 2" key="1">
    <citation type="submission" date="2015-04" db="EMBL/GenBank/DDBJ databases">
        <title>Complete Genome Sequence of Kosmotoga pacifica SLHLJ1.</title>
        <authorList>
            <person name="Jiang L.J."/>
            <person name="Shao Z.Z."/>
            <person name="Jebbar M."/>
        </authorList>
    </citation>
    <scope>NUCLEOTIDE SEQUENCE [LARGE SCALE GENOMIC DNA]</scope>
    <source>
        <strain evidence="1 2">SLHLJ1</strain>
    </source>
</reference>
<protein>
    <recommendedName>
        <fullName evidence="3">PNPLA domain-containing protein</fullName>
    </recommendedName>
</protein>
<dbReference type="Proteomes" id="UP000035159">
    <property type="component" value="Chromosome"/>
</dbReference>
<dbReference type="OrthoDB" id="43611at2"/>